<dbReference type="FunCoup" id="A0A2K1QZH1">
    <property type="interactions" value="1075"/>
</dbReference>
<evidence type="ECO:0000259" key="3">
    <source>
        <dbReference type="Pfam" id="PF03178"/>
    </source>
</evidence>
<reference evidence="6 7" key="1">
    <citation type="submission" date="2017-06" db="EMBL/GenBank/DDBJ databases">
        <title>Draft genome sequence of a variant of Elsinoe murrayae.</title>
        <authorList>
            <person name="Cheng Q."/>
        </authorList>
    </citation>
    <scope>NUCLEOTIDE SEQUENCE [LARGE SCALE GENOMIC DNA]</scope>
    <source>
        <strain evidence="6 7">CQ-2017a</strain>
    </source>
</reference>
<organism evidence="6 7">
    <name type="scientific">Sphaceloma murrayae</name>
    <dbReference type="NCBI Taxonomy" id="2082308"/>
    <lineage>
        <taxon>Eukaryota</taxon>
        <taxon>Fungi</taxon>
        <taxon>Dikarya</taxon>
        <taxon>Ascomycota</taxon>
        <taxon>Pezizomycotina</taxon>
        <taxon>Dothideomycetes</taxon>
        <taxon>Dothideomycetidae</taxon>
        <taxon>Myriangiales</taxon>
        <taxon>Elsinoaceae</taxon>
        <taxon>Sphaceloma</taxon>
    </lineage>
</organism>
<dbReference type="GO" id="GO:0005634">
    <property type="term" value="C:nucleus"/>
    <property type="evidence" value="ECO:0007669"/>
    <property type="project" value="UniProtKB-SubCell"/>
</dbReference>
<protein>
    <recommendedName>
        <fullName evidence="8">Cleavage/polyadenylation specificity factor A subunit C-terminal domain-containing protein</fullName>
    </recommendedName>
</protein>
<dbReference type="InterPro" id="IPR004871">
    <property type="entry name" value="RSE1/DDB1/CPSF1_C"/>
</dbReference>
<dbReference type="InterPro" id="IPR018846">
    <property type="entry name" value="Beta-prop_RSE1/DDB1/CPSF1_1st"/>
</dbReference>
<proteinExistence type="predicted"/>
<evidence type="ECO:0000259" key="4">
    <source>
        <dbReference type="Pfam" id="PF10433"/>
    </source>
</evidence>
<dbReference type="Gene3D" id="1.10.150.910">
    <property type="match status" value="1"/>
</dbReference>
<dbReference type="GO" id="GO:0003676">
    <property type="term" value="F:nucleic acid binding"/>
    <property type="evidence" value="ECO:0007669"/>
    <property type="project" value="InterPro"/>
</dbReference>
<dbReference type="InParanoid" id="A0A2K1QZH1"/>
<dbReference type="Proteomes" id="UP000243797">
    <property type="component" value="Unassembled WGS sequence"/>
</dbReference>
<name>A0A2K1QZH1_9PEZI</name>
<dbReference type="InterPro" id="IPR050358">
    <property type="entry name" value="RSE1/DDB1/CFT1"/>
</dbReference>
<evidence type="ECO:0000259" key="5">
    <source>
        <dbReference type="Pfam" id="PF23726"/>
    </source>
</evidence>
<accession>A0A2K1QZH1</accession>
<evidence type="ECO:0000256" key="2">
    <source>
        <dbReference type="ARBA" id="ARBA00023242"/>
    </source>
</evidence>
<feature type="domain" description="RSE1/DDB1/CPSF1 C-terminal" evidence="3">
    <location>
        <begin position="1032"/>
        <end position="1358"/>
    </location>
</feature>
<evidence type="ECO:0000313" key="7">
    <source>
        <dbReference type="Proteomes" id="UP000243797"/>
    </source>
</evidence>
<feature type="domain" description="RSE1/DDB1/CPSF1 first beta-propeller" evidence="4">
    <location>
        <begin position="12"/>
        <end position="429"/>
    </location>
</feature>
<comment type="caution">
    <text evidence="6">The sequence shown here is derived from an EMBL/GenBank/DDBJ whole genome shotgun (WGS) entry which is preliminary data.</text>
</comment>
<dbReference type="Pfam" id="PF03178">
    <property type="entry name" value="CPSF_A"/>
    <property type="match status" value="1"/>
</dbReference>
<evidence type="ECO:0000313" key="6">
    <source>
        <dbReference type="EMBL" id="PNS20445.1"/>
    </source>
</evidence>
<sequence>MQCYSELIPPTAVTQALSLRFTGRSSANLVIAKTSLLQIFNVKSIPATTPDGVSTADETSKLVLVGEYPLAGIVTSLAKVRAADTKTGGDALLVSFKDAKVSLLEWDPENHRISTISIHFYEDGKVPLAPFEPPLTDCDSKLAVDPGSRCAALRFASRHLAILPFRQADEEIVGIEDDFLEDTKGNVARTNGTETAGDGSRKDTPYAASFVLPLTALDPALTHPVDIAFLYEYREPTFGIISASRNASAVLLDERKDPLSYTVITLDLEQKASTTLLSVKGLPYDIWKVVPLPTPIGGSLLIGTNELVHIDQSGKTSAVGVNEFARQISDFSIADQSYLSIRLENCCVETLNADTGDLLVVLDTGRLAIVSFRIDGRTVSGLSVHLVDDMHGGSVVSPAATAAVGLSARRIFVGSEGGDSSLLTWTAQASQLSRKRSHAQMLGEDMGFEIDEADLEEADDADDDLYGEEALTKSTAQRVSKAVAPGNYVFSQLDALPNLGPISSISMGRSTNNQSRAGAPPLEMLASVGQDKSSKLVRLTRDITPQVLYEQANSQIQDLFTFQVYTEADGWQSNAVTSEAAEEGKQISKLWRLQESLGEFPWTEVEGTDFESEGRTTNIAVLKDSRRTVHVRESEVRTYDVGKYFFTLAMSPRKDGSVTHGPASALYIFPAQAQLAIPVMNVFISVYFGLSQIFPVLDGNDEELQVVHSSFSDPYLLLVRNDSTAQLLKADANGDFEEVDGGTVARNTKCLSACLYQSNGHRRDDLCFLLSDSGGLTIFELPNFHEPAYQAPNLAALPPVLTTEDRQRRAASRDTLTEILFADIGDQVECAPCLVVRSATDEITLYERFYHREGGTATTPSYCDGLRFRKVSGLHIPKYDDGTEDLRAAPLRAISNLAGHSSVFLAGASPSFIVKTALTPPRVIDMTEAAVKALAGVDAPWCSQGLVYVDTKHSLRFARLPTDAALSVSGCISRSIYPLHLGHQIHEISYHSDKNLYVLVSSTLVDFYPAEEDLTQYEQESSLLLRPQTRTYYLHLLSPATSTIISSHTLPPYEHVTALHVSPLEISEVTHNQRLLISLATLSQRGDSYADKGALYVFDIIAVVPVPDHPETDSALHLLSREETRAPVTALTGIGGLVGTAQGQKLMWRGLREDGQTLPVAFLDFLTYTTSLKTLGGSRLWLAADAWKGVWLGGYVEEPPRIHVFGKTKPKGGIVEVEFLPHRGSLYVLGVDERARLRIWAYEPEHPESLGGTRLVEKCGFEMGHLVTGMKLLPSTVGGGEGEGDGRSWQVLTWGRSGQVGLVTPLDETQYRRLSALQSQLTNVLEHPAGLNPRAYRNVRSEDGGGRGVVDGDLIRRIGELGAGRRSEVVGRVADWWEIRSDLEIIGGRGLSYF</sequence>
<dbReference type="PANTHER" id="PTHR10644">
    <property type="entry name" value="DNA REPAIR/RNA PROCESSING CPSF FAMILY"/>
    <property type="match status" value="1"/>
</dbReference>
<comment type="subcellular location">
    <subcellularLocation>
        <location evidence="1">Nucleus</location>
    </subcellularLocation>
</comment>
<keyword evidence="7" id="KW-1185">Reference proteome</keyword>
<dbReference type="InterPro" id="IPR015943">
    <property type="entry name" value="WD40/YVTN_repeat-like_dom_sf"/>
</dbReference>
<dbReference type="InterPro" id="IPR058543">
    <property type="entry name" value="Beta-prop_RSE1/DDB1/CPSF1_2nd"/>
</dbReference>
<feature type="domain" description="RSE1/DDB1/CPSF1 second beta-propeller" evidence="5">
    <location>
        <begin position="701"/>
        <end position="960"/>
    </location>
</feature>
<gene>
    <name evidence="6" type="ORF">CAC42_5895</name>
</gene>
<dbReference type="Pfam" id="PF10433">
    <property type="entry name" value="Beta-prop_RSE1_1st"/>
    <property type="match status" value="1"/>
</dbReference>
<evidence type="ECO:0000256" key="1">
    <source>
        <dbReference type="ARBA" id="ARBA00004123"/>
    </source>
</evidence>
<dbReference type="STRING" id="2082308.A0A2K1QZH1"/>
<keyword evidence="2" id="KW-0539">Nucleus</keyword>
<dbReference type="EMBL" id="NKHZ01000025">
    <property type="protein sequence ID" value="PNS20445.1"/>
    <property type="molecule type" value="Genomic_DNA"/>
</dbReference>
<dbReference type="OrthoDB" id="6109at2759"/>
<dbReference type="Pfam" id="PF23726">
    <property type="entry name" value="Beta-prop_RSE1_2nd"/>
    <property type="match status" value="1"/>
</dbReference>
<evidence type="ECO:0008006" key="8">
    <source>
        <dbReference type="Google" id="ProtNLM"/>
    </source>
</evidence>
<dbReference type="Gene3D" id="2.130.10.10">
    <property type="entry name" value="YVTN repeat-like/Quinoprotein amine dehydrogenase"/>
    <property type="match status" value="2"/>
</dbReference>
<dbReference type="FunFam" id="2.130.10.10:FF:000625">
    <property type="entry name" value="mRNA cleavage and polyadenylation factor subunit"/>
    <property type="match status" value="1"/>
</dbReference>